<dbReference type="RefSeq" id="WP_036921368.1">
    <property type="nucleotide sequence ID" value="NZ_VVIQ01000004.1"/>
</dbReference>
<keyword evidence="2" id="KW-1185">Reference proteome</keyword>
<evidence type="ECO:0000313" key="1">
    <source>
        <dbReference type="EMBL" id="MUL27763.1"/>
    </source>
</evidence>
<dbReference type="Proteomes" id="UP000482295">
    <property type="component" value="Unassembled WGS sequence"/>
</dbReference>
<name>A0A7C9HDW5_9BACT</name>
<dbReference type="EMBL" id="VVIQ01000004">
    <property type="protein sequence ID" value="MUL27763.1"/>
    <property type="molecule type" value="Genomic_DNA"/>
</dbReference>
<organism evidence="1 2">
    <name type="scientific">Prevotella vespertina</name>
    <dbReference type="NCBI Taxonomy" id="2608404"/>
    <lineage>
        <taxon>Bacteria</taxon>
        <taxon>Pseudomonadati</taxon>
        <taxon>Bacteroidota</taxon>
        <taxon>Bacteroidia</taxon>
        <taxon>Bacteroidales</taxon>
        <taxon>Prevotellaceae</taxon>
        <taxon>Prevotella</taxon>
    </lineage>
</organism>
<protein>
    <submittedName>
        <fullName evidence="1">Uncharacterized protein</fullName>
    </submittedName>
</protein>
<gene>
    <name evidence="1" type="ORF">F0475_05465</name>
</gene>
<evidence type="ECO:0000313" key="2">
    <source>
        <dbReference type="Proteomes" id="UP000482295"/>
    </source>
</evidence>
<dbReference type="Pfam" id="PF26611">
    <property type="entry name" value="MAD7"/>
    <property type="match status" value="1"/>
</dbReference>
<accession>A0A7C9HDW5</accession>
<sequence length="518" mass="59955">MILKLKKGTGVQAFLNKEIFYVDVKSVKLDRVLTNLFIKMYADGAPVSMAFRKEYTIDILKENLATLENQGVMHGVSDNPDGVEDWLRSSLLELVNRGNVVKEHVSTLKPLHLLSFRVQNSKFCRDYRASDQLYLMLRSNPEVMHGLVRYLSKGWDKQTGEIVSSEDLDVDTTGILYITKPLRERKTLNKVAEAIPQPFLRDQATLFNDDIRRLLLYKDKLPRAVFIDYLRILCGFHLALYAMKLIYLLPKMVDAGSRQVEDDWSMLVDVTDDLDSIVSAYACKDVERMQNGIGKYIRSTYMADIIQDRKPCSIDEALRILKEENNKSDGFYESVLNGIRKDLPNSDEKEFDKEDFREMLELFPEDDYFDMLVHVLEKSNLGNYQYRYLHEFLDAVAMKNSSSMLLADSRSRRHPRRGALGSKLLETLVQLLVLKEKPTGGYETRSLSIDELISEIRDRYGLIINGVNEKRFVNADVEMNEAFRKNVEAFKDKLRQIGFYTDMSDACILQKIRPRYKM</sequence>
<dbReference type="NCBIfam" id="NF047733">
    <property type="entry name" value="antiphage_MADS7"/>
    <property type="match status" value="1"/>
</dbReference>
<comment type="caution">
    <text evidence="1">The sequence shown here is derived from an EMBL/GenBank/DDBJ whole genome shotgun (WGS) entry which is preliminary data.</text>
</comment>
<dbReference type="AlphaFoldDB" id="A0A7C9HDW5"/>
<reference evidence="1 2" key="1">
    <citation type="submission" date="2019-09" db="EMBL/GenBank/DDBJ databases">
        <title>Prevotella A2879 sp. nov., isolated from an abscess of a patient.</title>
        <authorList>
            <person name="Buhl M."/>
            <person name="Oberhettinger P."/>
        </authorList>
    </citation>
    <scope>NUCLEOTIDE SEQUENCE [LARGE SCALE GENOMIC DNA]</scope>
    <source>
        <strain evidence="1 2">A2879</strain>
    </source>
</reference>
<proteinExistence type="predicted"/>
<dbReference type="InterPro" id="IPR058120">
    <property type="entry name" value="MADS7"/>
</dbReference>